<dbReference type="Gene3D" id="2.30.30.290">
    <property type="entry name" value="YopX-like domains"/>
    <property type="match status" value="1"/>
</dbReference>
<dbReference type="AlphaFoldDB" id="A0AB37GRC8"/>
<reference evidence="2 3" key="1">
    <citation type="submission" date="2020-12" db="EMBL/GenBank/DDBJ databases">
        <title>FDA dAtabase for Regulatory Grade micrObial Sequences (FDA-ARGOS): Supporting development and validation of Infectious Disease Dx tests.</title>
        <authorList>
            <person name="Nelson B."/>
            <person name="Plummer A."/>
            <person name="Tallon L."/>
            <person name="Sadzewicz L."/>
            <person name="Zhao X."/>
            <person name="Boylan J."/>
            <person name="Ott S."/>
            <person name="Bowen H."/>
            <person name="Vavikolanu K."/>
            <person name="Mehta A."/>
            <person name="Aluvathingal J."/>
            <person name="Nadendla S."/>
            <person name="Myers T."/>
            <person name="Yan Y."/>
            <person name="Sichtig H."/>
        </authorList>
    </citation>
    <scope>NUCLEOTIDE SEQUENCE [LARGE SCALE GENOMIC DNA]</scope>
    <source>
        <strain evidence="2 3">FDAARGOS_923</strain>
    </source>
</reference>
<dbReference type="InterPro" id="IPR019096">
    <property type="entry name" value="YopX_protein"/>
</dbReference>
<dbReference type="InterPro" id="IPR023385">
    <property type="entry name" value="YopX-like_C"/>
</dbReference>
<organism evidence="2 3">
    <name type="scientific">Bacillus licheniformis</name>
    <dbReference type="NCBI Taxonomy" id="1402"/>
    <lineage>
        <taxon>Bacteria</taxon>
        <taxon>Bacillati</taxon>
        <taxon>Bacillota</taxon>
        <taxon>Bacilli</taxon>
        <taxon>Bacillales</taxon>
        <taxon>Bacillaceae</taxon>
        <taxon>Bacillus</taxon>
    </lineage>
</organism>
<dbReference type="RefSeq" id="WP_016885849.1">
    <property type="nucleotide sequence ID" value="NZ_CM007615.1"/>
</dbReference>
<name>A0AB37GRC8_BACLI</name>
<evidence type="ECO:0000313" key="3">
    <source>
        <dbReference type="Proteomes" id="UP000595038"/>
    </source>
</evidence>
<proteinExistence type="predicted"/>
<gene>
    <name evidence="2" type="ORF">I6G80_19655</name>
</gene>
<dbReference type="SUPFAM" id="SSF159006">
    <property type="entry name" value="YopX-like"/>
    <property type="match status" value="1"/>
</dbReference>
<feature type="domain" description="YopX protein" evidence="1">
    <location>
        <begin position="5"/>
        <end position="157"/>
    </location>
</feature>
<accession>A0AB37GRC8</accession>
<evidence type="ECO:0000259" key="1">
    <source>
        <dbReference type="Pfam" id="PF09643"/>
    </source>
</evidence>
<evidence type="ECO:0000313" key="2">
    <source>
        <dbReference type="EMBL" id="QPR72012.1"/>
    </source>
</evidence>
<dbReference type="Pfam" id="PF09643">
    <property type="entry name" value="YopX"/>
    <property type="match status" value="1"/>
</dbReference>
<dbReference type="Proteomes" id="UP000595038">
    <property type="component" value="Chromosome"/>
</dbReference>
<dbReference type="EMBL" id="CP065647">
    <property type="protein sequence ID" value="QPR72012.1"/>
    <property type="molecule type" value="Genomic_DNA"/>
</dbReference>
<sequence length="161" mass="19036">MRKRKYRAFVKQVNKMIYSENSYPKGNSDYRFVASEEHKKGLGVEYFTSRTEYVSQYGSVILLPDWRVFTDEEAPVTEYTGLKDKTDREIYEKDIAEESYINPMTGKKVVDRYVIEWENGIHKMKYIGNQKGMDRYLWMRLGEIEIIGDVYRNPELLGAAE</sequence>
<protein>
    <recommendedName>
        <fullName evidence="1">YopX protein domain-containing protein</fullName>
    </recommendedName>
</protein>